<proteinExistence type="predicted"/>
<dbReference type="Proteomes" id="UP001260773">
    <property type="component" value="Unassembled WGS sequence"/>
</dbReference>
<dbReference type="Proteomes" id="UP001264335">
    <property type="component" value="Unassembled WGS sequence"/>
</dbReference>
<dbReference type="EMBL" id="JARPWY010000076">
    <property type="protein sequence ID" value="MDT2516332.1"/>
    <property type="molecule type" value="Genomic_DNA"/>
</dbReference>
<evidence type="ECO:0000313" key="1">
    <source>
        <dbReference type="EMBL" id="MDT2401441.1"/>
    </source>
</evidence>
<comment type="caution">
    <text evidence="1">The sequence shown here is derived from an EMBL/GenBank/DDBJ whole genome shotgun (WGS) entry which is preliminary data.</text>
</comment>
<evidence type="ECO:0008006" key="5">
    <source>
        <dbReference type="Google" id="ProtNLM"/>
    </source>
</evidence>
<dbReference type="EMBL" id="JARPWH010000007">
    <property type="protein sequence ID" value="MDT2401441.1"/>
    <property type="molecule type" value="Genomic_DNA"/>
</dbReference>
<dbReference type="AlphaFoldDB" id="A0AAW8SLD7"/>
<sequence>MKDNKNRSNGKKIESIKIVRGTYLTGVGQENTTFYFKISTDHSDFEQVREGKVCITFYQQDHLVTSIPALIRVGRVLTNESPIQEALKLEKRKGYPMLPIVKVVENFDVLGFMNVVEVFSKYQNELLELQKSVVKNKRGKKPNEEEKFEQVNLF</sequence>
<name>A0AAW8SLD7_ENTAV</name>
<evidence type="ECO:0000313" key="2">
    <source>
        <dbReference type="EMBL" id="MDT2516332.1"/>
    </source>
</evidence>
<evidence type="ECO:0000313" key="4">
    <source>
        <dbReference type="Proteomes" id="UP001264335"/>
    </source>
</evidence>
<reference evidence="1 4" key="1">
    <citation type="submission" date="2023-03" db="EMBL/GenBank/DDBJ databases">
        <authorList>
            <person name="Shen W."/>
            <person name="Cai J."/>
        </authorList>
    </citation>
    <scope>NUCLEOTIDE SEQUENCE</scope>
    <source>
        <strain evidence="1">P33-2</strain>
        <strain evidence="2 4">Y2</strain>
    </source>
</reference>
<evidence type="ECO:0000313" key="3">
    <source>
        <dbReference type="Proteomes" id="UP001260773"/>
    </source>
</evidence>
<protein>
    <recommendedName>
        <fullName evidence="5">Type III secretion system protein PrgE</fullName>
    </recommendedName>
</protein>
<organism evidence="1 3">
    <name type="scientific">Enterococcus avium</name>
    <name type="common">Streptococcus avium</name>
    <dbReference type="NCBI Taxonomy" id="33945"/>
    <lineage>
        <taxon>Bacteria</taxon>
        <taxon>Bacillati</taxon>
        <taxon>Bacillota</taxon>
        <taxon>Bacilli</taxon>
        <taxon>Lactobacillales</taxon>
        <taxon>Enterococcaceae</taxon>
        <taxon>Enterococcus</taxon>
    </lineage>
</organism>
<accession>A0AAW8SLD7</accession>
<gene>
    <name evidence="1" type="ORF">P7D43_03590</name>
    <name evidence="2" type="ORF">P7D79_19080</name>
</gene>